<dbReference type="PANTHER" id="PTHR47944:SF16">
    <property type="entry name" value="CYTOCHROME P450 FAMILY 1 SUBFAMILY A POLYPEPTIDE 1"/>
    <property type="match status" value="1"/>
</dbReference>
<accession>A0A9D4ZQT1</accession>
<reference evidence="9" key="1">
    <citation type="submission" date="2021-01" db="EMBL/GenBank/DDBJ databases">
        <title>Adiantum capillus-veneris genome.</title>
        <authorList>
            <person name="Fang Y."/>
            <person name="Liao Q."/>
        </authorList>
    </citation>
    <scope>NUCLEOTIDE SEQUENCE</scope>
    <source>
        <strain evidence="9">H3</strain>
        <tissue evidence="9">Leaf</tissue>
    </source>
</reference>
<evidence type="ECO:0000256" key="8">
    <source>
        <dbReference type="SAM" id="Phobius"/>
    </source>
</evidence>
<dbReference type="InterPro" id="IPR001128">
    <property type="entry name" value="Cyt_P450"/>
</dbReference>
<dbReference type="PRINTS" id="PR00463">
    <property type="entry name" value="EP450I"/>
</dbReference>
<keyword evidence="2 6" id="KW-0349">Heme</keyword>
<organism evidence="9 10">
    <name type="scientific">Adiantum capillus-veneris</name>
    <name type="common">Maidenhair fern</name>
    <dbReference type="NCBI Taxonomy" id="13818"/>
    <lineage>
        <taxon>Eukaryota</taxon>
        <taxon>Viridiplantae</taxon>
        <taxon>Streptophyta</taxon>
        <taxon>Embryophyta</taxon>
        <taxon>Tracheophyta</taxon>
        <taxon>Polypodiopsida</taxon>
        <taxon>Polypodiidae</taxon>
        <taxon>Polypodiales</taxon>
        <taxon>Pteridineae</taxon>
        <taxon>Pteridaceae</taxon>
        <taxon>Vittarioideae</taxon>
        <taxon>Adiantum</taxon>
    </lineage>
</organism>
<evidence type="ECO:0000256" key="3">
    <source>
        <dbReference type="ARBA" id="ARBA00022723"/>
    </source>
</evidence>
<dbReference type="InterPro" id="IPR002401">
    <property type="entry name" value="Cyt_P450_E_grp-I"/>
</dbReference>
<name>A0A9D4ZQT1_ADICA</name>
<keyword evidence="7" id="KW-0503">Monooxygenase</keyword>
<dbReference type="AlphaFoldDB" id="A0A9D4ZQT1"/>
<dbReference type="InterPro" id="IPR036396">
    <property type="entry name" value="Cyt_P450_sf"/>
</dbReference>
<keyword evidence="8" id="KW-1133">Transmembrane helix</keyword>
<keyword evidence="4 7" id="KW-0560">Oxidoreductase</keyword>
<keyword evidence="5 6" id="KW-0408">Iron</keyword>
<evidence type="ECO:0000256" key="4">
    <source>
        <dbReference type="ARBA" id="ARBA00023002"/>
    </source>
</evidence>
<dbReference type="Pfam" id="PF00067">
    <property type="entry name" value="p450"/>
    <property type="match status" value="1"/>
</dbReference>
<comment type="similarity">
    <text evidence="1 7">Belongs to the cytochrome P450 family.</text>
</comment>
<evidence type="ECO:0000313" key="10">
    <source>
        <dbReference type="Proteomes" id="UP000886520"/>
    </source>
</evidence>
<sequence>MDSTLQATQAWSLHFDLLLYFIKIPLAAALLLVFISTYTIHAKGRKCGCKGRLPPGPPPWPIVGNLLQTGSVPHVGMRKLTQKYGPLVYLKLGVVKAVVTDDPKFVMEFLKKQDHVFASRPKNIASEYFTYGGQDIAFSPYGAHWRSMRRLCLFELLTPKRIEYFRQGRLEEVKCMMKEVLACSSSNQAINLRDTFGALSSNTLTRMILGKRFFGSGDSGPAEAAEHKALIYAAFALINAFNVGDYIPFLRPFDLHGHERSMRKIMMRVDKIYDAIVDEHRRRRKEAGPEESHSNFVDQLLSLPGENEEENLRRTTIKAILIDMVAAGTDTSSITSEWTMAELLKHPELMENVRAEIDKVVGTDKLVEESDLSSLQQLKATVKEIFRLHPVGRNPEVWENPEKFRPQRFLTGDNVELSDGNLRIVPFGAGRRGCPGATLGSSVVLLGLARLIQAFHWSPATQSLNLKEAHGLMVLEEPLQAFASPRLSPHLYS</sequence>
<dbReference type="OrthoDB" id="2789670at2759"/>
<comment type="caution">
    <text evidence="9">The sequence shown here is derived from an EMBL/GenBank/DDBJ whole genome shotgun (WGS) entry which is preliminary data.</text>
</comment>
<comment type="cofactor">
    <cofactor evidence="6">
        <name>heme</name>
        <dbReference type="ChEBI" id="CHEBI:30413"/>
    </cofactor>
</comment>
<evidence type="ECO:0000313" key="9">
    <source>
        <dbReference type="EMBL" id="KAI5084353.1"/>
    </source>
</evidence>
<dbReference type="GO" id="GO:0020037">
    <property type="term" value="F:heme binding"/>
    <property type="evidence" value="ECO:0007669"/>
    <property type="project" value="InterPro"/>
</dbReference>
<feature type="transmembrane region" description="Helical" evidence="8">
    <location>
        <begin position="20"/>
        <end position="40"/>
    </location>
</feature>
<dbReference type="PROSITE" id="PS00086">
    <property type="entry name" value="CYTOCHROME_P450"/>
    <property type="match status" value="1"/>
</dbReference>
<dbReference type="GO" id="GO:0005506">
    <property type="term" value="F:iron ion binding"/>
    <property type="evidence" value="ECO:0007669"/>
    <property type="project" value="InterPro"/>
</dbReference>
<dbReference type="CDD" id="cd20618">
    <property type="entry name" value="CYP71_clan"/>
    <property type="match status" value="1"/>
</dbReference>
<protein>
    <recommendedName>
        <fullName evidence="11">Cytochrome P450</fullName>
    </recommendedName>
</protein>
<dbReference type="Proteomes" id="UP000886520">
    <property type="component" value="Chromosome 1"/>
</dbReference>
<evidence type="ECO:0000256" key="2">
    <source>
        <dbReference type="ARBA" id="ARBA00022617"/>
    </source>
</evidence>
<dbReference type="GO" id="GO:0004497">
    <property type="term" value="F:monooxygenase activity"/>
    <property type="evidence" value="ECO:0007669"/>
    <property type="project" value="UniProtKB-KW"/>
</dbReference>
<keyword evidence="8" id="KW-0472">Membrane</keyword>
<feature type="binding site" description="axial binding residue" evidence="6">
    <location>
        <position position="434"/>
    </location>
    <ligand>
        <name>heme</name>
        <dbReference type="ChEBI" id="CHEBI:30413"/>
    </ligand>
    <ligandPart>
        <name>Fe</name>
        <dbReference type="ChEBI" id="CHEBI:18248"/>
    </ligandPart>
</feature>
<evidence type="ECO:0000256" key="6">
    <source>
        <dbReference type="PIRSR" id="PIRSR602401-1"/>
    </source>
</evidence>
<gene>
    <name evidence="9" type="ORF">GOP47_0000522</name>
</gene>
<dbReference type="InterPro" id="IPR017972">
    <property type="entry name" value="Cyt_P450_CS"/>
</dbReference>
<dbReference type="EMBL" id="JABFUD020000001">
    <property type="protein sequence ID" value="KAI5084353.1"/>
    <property type="molecule type" value="Genomic_DNA"/>
</dbReference>
<dbReference type="GO" id="GO:0016705">
    <property type="term" value="F:oxidoreductase activity, acting on paired donors, with incorporation or reduction of molecular oxygen"/>
    <property type="evidence" value="ECO:0007669"/>
    <property type="project" value="InterPro"/>
</dbReference>
<evidence type="ECO:0008006" key="11">
    <source>
        <dbReference type="Google" id="ProtNLM"/>
    </source>
</evidence>
<evidence type="ECO:0000256" key="5">
    <source>
        <dbReference type="ARBA" id="ARBA00023004"/>
    </source>
</evidence>
<dbReference type="PANTHER" id="PTHR47944">
    <property type="entry name" value="CYTOCHROME P450 98A9"/>
    <property type="match status" value="1"/>
</dbReference>
<dbReference type="SUPFAM" id="SSF48264">
    <property type="entry name" value="Cytochrome P450"/>
    <property type="match status" value="1"/>
</dbReference>
<proteinExistence type="inferred from homology"/>
<keyword evidence="10" id="KW-1185">Reference proteome</keyword>
<keyword evidence="3 6" id="KW-0479">Metal-binding</keyword>
<evidence type="ECO:0000256" key="7">
    <source>
        <dbReference type="RuleBase" id="RU000461"/>
    </source>
</evidence>
<dbReference type="PRINTS" id="PR00385">
    <property type="entry name" value="P450"/>
</dbReference>
<evidence type="ECO:0000256" key="1">
    <source>
        <dbReference type="ARBA" id="ARBA00010617"/>
    </source>
</evidence>
<keyword evidence="8" id="KW-0812">Transmembrane</keyword>
<dbReference type="Gene3D" id="1.10.630.10">
    <property type="entry name" value="Cytochrome P450"/>
    <property type="match status" value="1"/>
</dbReference>